<keyword evidence="7" id="KW-0255">Endonuclease</keyword>
<dbReference type="InterPro" id="IPR040980">
    <property type="entry name" value="SWI2_SNF2"/>
</dbReference>
<dbReference type="GO" id="GO:0009035">
    <property type="term" value="F:type I site-specific deoxyribonuclease activity"/>
    <property type="evidence" value="ECO:0007669"/>
    <property type="project" value="UniProtKB-EC"/>
</dbReference>
<reference evidence="14 15" key="1">
    <citation type="submission" date="2016-09" db="EMBL/GenBank/DDBJ databases">
        <authorList>
            <person name="Capua I."/>
            <person name="De Benedictis P."/>
            <person name="Joannis T."/>
            <person name="Lombin L.H."/>
            <person name="Cattoli G."/>
        </authorList>
    </citation>
    <scope>NUCLEOTIDE SEQUENCE [LARGE SCALE GENOMIC DNA]</scope>
    <source>
        <strain evidence="14 15">ISLP-3</strain>
    </source>
</reference>
<evidence type="ECO:0000259" key="13">
    <source>
        <dbReference type="PROSITE" id="PS51192"/>
    </source>
</evidence>
<dbReference type="Gene3D" id="3.90.1570.50">
    <property type="match status" value="1"/>
</dbReference>
<dbReference type="InterPro" id="IPR027417">
    <property type="entry name" value="P-loop_NTPase"/>
</dbReference>
<proteinExistence type="inferred from homology"/>
<evidence type="ECO:0000256" key="7">
    <source>
        <dbReference type="ARBA" id="ARBA00022759"/>
    </source>
</evidence>
<evidence type="ECO:0000256" key="12">
    <source>
        <dbReference type="SAM" id="MobiDB-lite"/>
    </source>
</evidence>
<dbReference type="PANTHER" id="PTHR30195:SF15">
    <property type="entry name" value="TYPE I RESTRICTION ENZYME HINDI ENDONUCLEASE SUBUNIT"/>
    <property type="match status" value="1"/>
</dbReference>
<dbReference type="Proteomes" id="UP000199039">
    <property type="component" value="Unassembled WGS sequence"/>
</dbReference>
<dbReference type="Gene3D" id="3.40.50.300">
    <property type="entry name" value="P-loop containing nucleotide triphosphate hydrolases"/>
    <property type="match status" value="2"/>
</dbReference>
<dbReference type="CDD" id="cd18800">
    <property type="entry name" value="SF2_C_EcoR124I-like"/>
    <property type="match status" value="1"/>
</dbReference>
<dbReference type="Pfam" id="PF18766">
    <property type="entry name" value="SWI2_SNF2"/>
    <property type="match status" value="1"/>
</dbReference>
<evidence type="ECO:0000256" key="1">
    <source>
        <dbReference type="ARBA" id="ARBA00000851"/>
    </source>
</evidence>
<accession>A0A1G6L9E2</accession>
<dbReference type="InterPro" id="IPR051268">
    <property type="entry name" value="Type-I_R_enzyme_R_subunit"/>
</dbReference>
<evidence type="ECO:0000256" key="8">
    <source>
        <dbReference type="ARBA" id="ARBA00022801"/>
    </source>
</evidence>
<dbReference type="InterPro" id="IPR004473">
    <property type="entry name" value="Restrct_endonuc_typeI_HsdR"/>
</dbReference>
<comment type="similarity">
    <text evidence="2 11">Belongs to the HsdR family.</text>
</comment>
<keyword evidence="9 11" id="KW-0067">ATP-binding</keyword>
<keyword evidence="15" id="KW-1185">Reference proteome</keyword>
<protein>
    <recommendedName>
        <fullName evidence="11">Type I restriction enzyme endonuclease subunit</fullName>
        <shortName evidence="11">R protein</shortName>
        <ecNumber evidence="11">3.1.21.3</ecNumber>
    </recommendedName>
</protein>
<evidence type="ECO:0000256" key="5">
    <source>
        <dbReference type="ARBA" id="ARBA00022741"/>
    </source>
</evidence>
<dbReference type="InterPro" id="IPR014001">
    <property type="entry name" value="Helicase_ATP-bd"/>
</dbReference>
<dbReference type="RefSeq" id="WP_093182428.1">
    <property type="nucleotide sequence ID" value="NZ_FMYH01000002.1"/>
</dbReference>
<evidence type="ECO:0000256" key="2">
    <source>
        <dbReference type="ARBA" id="ARBA00008598"/>
    </source>
</evidence>
<keyword evidence="6 11" id="KW-0680">Restriction system</keyword>
<comment type="catalytic activity">
    <reaction evidence="1 11">
        <text>Endonucleolytic cleavage of DNA to give random double-stranded fragments with terminal 5'-phosphates, ATP is simultaneously hydrolyzed.</text>
        <dbReference type="EC" id="3.1.21.3"/>
    </reaction>
</comment>
<organism evidence="14 15">
    <name type="scientific">Sanguibacter gelidistatuariae</name>
    <dbReference type="NCBI Taxonomy" id="1814289"/>
    <lineage>
        <taxon>Bacteria</taxon>
        <taxon>Bacillati</taxon>
        <taxon>Actinomycetota</taxon>
        <taxon>Actinomycetes</taxon>
        <taxon>Micrococcales</taxon>
        <taxon>Sanguibacteraceae</taxon>
        <taxon>Sanguibacter</taxon>
    </lineage>
</organism>
<dbReference type="InterPro" id="IPR007409">
    <property type="entry name" value="Restrct_endonuc_type1_HsdR_N"/>
</dbReference>
<evidence type="ECO:0000256" key="11">
    <source>
        <dbReference type="RuleBase" id="RU364115"/>
    </source>
</evidence>
<evidence type="ECO:0000256" key="4">
    <source>
        <dbReference type="ARBA" id="ARBA00022722"/>
    </source>
</evidence>
<comment type="subunit">
    <text evidence="3 11">The type I restriction/modification system is composed of three polypeptides R, M and S.</text>
</comment>
<feature type="domain" description="Helicase ATP-binding" evidence="13">
    <location>
        <begin position="305"/>
        <end position="480"/>
    </location>
</feature>
<keyword evidence="5 11" id="KW-0547">Nucleotide-binding</keyword>
<keyword evidence="10 11" id="KW-0238">DNA-binding</keyword>
<dbReference type="InterPro" id="IPR021810">
    <property type="entry name" value="T1RH-like_C"/>
</dbReference>
<dbReference type="STRING" id="1814289.SAMN05216410_1783"/>
<dbReference type="EC" id="3.1.21.3" evidence="11"/>
<evidence type="ECO:0000256" key="3">
    <source>
        <dbReference type="ARBA" id="ARBA00011296"/>
    </source>
</evidence>
<dbReference type="CDD" id="cd22332">
    <property type="entry name" value="HsdR_N"/>
    <property type="match status" value="1"/>
</dbReference>
<keyword evidence="4" id="KW-0540">Nuclease</keyword>
<dbReference type="EMBL" id="FMYH01000002">
    <property type="protein sequence ID" value="SDC39166.1"/>
    <property type="molecule type" value="Genomic_DNA"/>
</dbReference>
<dbReference type="SUPFAM" id="SSF52540">
    <property type="entry name" value="P-loop containing nucleoside triphosphate hydrolases"/>
    <property type="match status" value="1"/>
</dbReference>
<comment type="function">
    <text evidence="11">Subunit R is required for both nuclease and ATPase activities, but not for modification.</text>
</comment>
<dbReference type="PROSITE" id="PS51192">
    <property type="entry name" value="HELICASE_ATP_BIND_1"/>
    <property type="match status" value="1"/>
</dbReference>
<sequence>MNLTEDAWEQLALETLGELGWAPTLGAAIAPGGATASGTVERESWDELLIRGRLRAALVRLNPDVPREFLDQALDVIVSPSSQDAIAENYRMHTALVDGFRGVTYIDHTGTEQTPTIRLVSTAPHENDWLAVNQVTIVSGEHTRRFDVVLYLNGMPVAVIELKNAGSAHADVASAHAQLQTYLREFPLAFRFAVLTLASDGITAKYGTPFTPLNHFSPWNITEGGDPLPTGGTASGSGDVEGDDGYGVPSTPLDHALYGLFNQERFTQLLMSYVAFDQNAGGLAKRIAKPHQYFAVSKAVAKTVLAVESNGKAGVVWHTQGSGKSMEMELYANLVIRHPKLRNPTIVVITDRNELDGQLYETFAQSLLLPEAPQQIRRREELRSELSERTTGGIYFTTLQKFGLSKAERDAGAAHPVLSDRRNIVVVVDEAHRSHYDNLDGYAWHLKTALPHATLIAFTGTPISFDDRNTRDVFGDYIDVYDLSRAVDDGATVPVYFESRLIKVHLADGLTEEDIDRAADEATEGLDDTERDRIQQTVAVVNAVYGAPARIAELAADLVTHWEARRAAMFESLGTASRPGTPGKAMIVGATREICANLYSAIVALRPDWHSDDLTAGRIKVVYSGTAGDAPPVADHVRRDSQNALVKARLKDVNDELELVIVKDMMLTGFDAPPLHTLYLDRPIKGALLMQTLARVNRTFRGKQDGLLVAYAPVADNLARALEEYVSSGSSAPGAKPQGRNIEEAVALAQTLVSSLRTMLEPTSWRARLARPGPRSYISAVTAAVNYLRDPATPGNQGLPAEESLTARFRQLSGQLGRAWALCGRAPTLEPFADDARFFEEVRVWMAKFDAEERQARGEPVPDDVQRTLNQLMATAVVSGEVLDIYDAAGMPKPSLSDINTDFINKTQAAANPHLAIEALRKLIMSETRAVTRHNVVRQRAFSQRLQDLMIKYTNQQLTSAEVIAALIEVAKEVAVEADRGAAFSPPLDSDQLAFYDAVATNESAVAEQGSGVLADIARDLVAVMRADIRTDWTVRDDVKAKLRSSIKRLLVRHGYPPDQQPEAIKLVMEQMESIAPRFALATTY</sequence>
<name>A0A1G6L9E2_9MICO</name>
<evidence type="ECO:0000313" key="14">
    <source>
        <dbReference type="EMBL" id="SDC39166.1"/>
    </source>
</evidence>
<dbReference type="PANTHER" id="PTHR30195">
    <property type="entry name" value="TYPE I SITE-SPECIFIC DEOXYRIBONUCLEASE PROTEIN SUBUNIT M AND R"/>
    <property type="match status" value="1"/>
</dbReference>
<dbReference type="Pfam" id="PF04313">
    <property type="entry name" value="HSDR_N"/>
    <property type="match status" value="1"/>
</dbReference>
<keyword evidence="8 11" id="KW-0378">Hydrolase</keyword>
<feature type="region of interest" description="Disordered" evidence="12">
    <location>
        <begin position="224"/>
        <end position="245"/>
    </location>
</feature>
<dbReference type="GO" id="GO:0009307">
    <property type="term" value="P:DNA restriction-modification system"/>
    <property type="evidence" value="ECO:0007669"/>
    <property type="project" value="UniProtKB-KW"/>
</dbReference>
<dbReference type="GO" id="GO:0005524">
    <property type="term" value="F:ATP binding"/>
    <property type="evidence" value="ECO:0007669"/>
    <property type="project" value="UniProtKB-KW"/>
</dbReference>
<dbReference type="OrthoDB" id="9758243at2"/>
<dbReference type="NCBIfam" id="TIGR00348">
    <property type="entry name" value="hsdR"/>
    <property type="match status" value="1"/>
</dbReference>
<dbReference type="AlphaFoldDB" id="A0A1G6L9E2"/>
<evidence type="ECO:0000256" key="10">
    <source>
        <dbReference type="ARBA" id="ARBA00023125"/>
    </source>
</evidence>
<dbReference type="Pfam" id="PF11867">
    <property type="entry name" value="T1RH-like_C"/>
    <property type="match status" value="1"/>
</dbReference>
<evidence type="ECO:0000256" key="6">
    <source>
        <dbReference type="ARBA" id="ARBA00022747"/>
    </source>
</evidence>
<gene>
    <name evidence="14" type="ORF">SAMN05216410_1783</name>
</gene>
<dbReference type="Pfam" id="PF22679">
    <property type="entry name" value="T1R_D3-like"/>
    <property type="match status" value="1"/>
</dbReference>
<dbReference type="SMART" id="SM00487">
    <property type="entry name" value="DEXDc"/>
    <property type="match status" value="1"/>
</dbReference>
<evidence type="ECO:0000256" key="9">
    <source>
        <dbReference type="ARBA" id="ARBA00022840"/>
    </source>
</evidence>
<dbReference type="GO" id="GO:0003677">
    <property type="term" value="F:DNA binding"/>
    <property type="evidence" value="ECO:0007669"/>
    <property type="project" value="UniProtKB-KW"/>
</dbReference>
<dbReference type="InterPro" id="IPR055180">
    <property type="entry name" value="HsdR_RecA-like_helicase_dom_2"/>
</dbReference>
<evidence type="ECO:0000313" key="15">
    <source>
        <dbReference type="Proteomes" id="UP000199039"/>
    </source>
</evidence>